<gene>
    <name evidence="1" type="ORF">AVEN_260365_1</name>
</gene>
<protein>
    <submittedName>
        <fullName evidence="1">Uncharacterized protein</fullName>
    </submittedName>
</protein>
<keyword evidence="2" id="KW-1185">Reference proteome</keyword>
<proteinExistence type="predicted"/>
<dbReference type="Gene3D" id="3.30.420.10">
    <property type="entry name" value="Ribonuclease H-like superfamily/Ribonuclease H"/>
    <property type="match status" value="1"/>
</dbReference>
<accession>A0A4Y2VWJ9</accession>
<reference evidence="1 2" key="1">
    <citation type="journal article" date="2019" name="Sci. Rep.">
        <title>Orb-weaving spider Araneus ventricosus genome elucidates the spidroin gene catalogue.</title>
        <authorList>
            <person name="Kono N."/>
            <person name="Nakamura H."/>
            <person name="Ohtoshi R."/>
            <person name="Moran D.A.P."/>
            <person name="Shinohara A."/>
            <person name="Yoshida Y."/>
            <person name="Fujiwara M."/>
            <person name="Mori M."/>
            <person name="Tomita M."/>
            <person name="Arakawa K."/>
        </authorList>
    </citation>
    <scope>NUCLEOTIDE SEQUENCE [LARGE SCALE GENOMIC DNA]</scope>
</reference>
<dbReference type="InterPro" id="IPR036397">
    <property type="entry name" value="RNaseH_sf"/>
</dbReference>
<dbReference type="Proteomes" id="UP000499080">
    <property type="component" value="Unassembled WGS sequence"/>
</dbReference>
<comment type="caution">
    <text evidence="1">The sequence shown here is derived from an EMBL/GenBank/DDBJ whole genome shotgun (WGS) entry which is preliminary data.</text>
</comment>
<evidence type="ECO:0000313" key="1">
    <source>
        <dbReference type="EMBL" id="GBO28604.1"/>
    </source>
</evidence>
<name>A0A4Y2VWJ9_ARAVE</name>
<dbReference type="GO" id="GO:0003676">
    <property type="term" value="F:nucleic acid binding"/>
    <property type="evidence" value="ECO:0007669"/>
    <property type="project" value="InterPro"/>
</dbReference>
<dbReference type="AlphaFoldDB" id="A0A4Y2VWJ9"/>
<dbReference type="OrthoDB" id="6622349at2759"/>
<dbReference type="EMBL" id="BGPR01051685">
    <property type="protein sequence ID" value="GBO28604.1"/>
    <property type="molecule type" value="Genomic_DNA"/>
</dbReference>
<sequence>MKRDLNSNHSRIRKYAMVSQTTLRERNSRYMHGIPKEVDWTRGTHCLASTFAGSNPCDFFLWGHLTLLIYGTPVDTPEDLIARIVVAAADIKSIPGISERVRESLLRRCRLQ</sequence>
<organism evidence="1 2">
    <name type="scientific">Araneus ventricosus</name>
    <name type="common">Orbweaver spider</name>
    <name type="synonym">Epeira ventricosa</name>
    <dbReference type="NCBI Taxonomy" id="182803"/>
    <lineage>
        <taxon>Eukaryota</taxon>
        <taxon>Metazoa</taxon>
        <taxon>Ecdysozoa</taxon>
        <taxon>Arthropoda</taxon>
        <taxon>Chelicerata</taxon>
        <taxon>Arachnida</taxon>
        <taxon>Araneae</taxon>
        <taxon>Araneomorphae</taxon>
        <taxon>Entelegynae</taxon>
        <taxon>Araneoidea</taxon>
        <taxon>Araneidae</taxon>
        <taxon>Araneus</taxon>
    </lineage>
</organism>
<evidence type="ECO:0000313" key="2">
    <source>
        <dbReference type="Proteomes" id="UP000499080"/>
    </source>
</evidence>